<name>A0A9X1IMX4_9GAMM</name>
<organism evidence="2 3">
    <name type="scientific">Marinomonas algarum</name>
    <dbReference type="NCBI Taxonomy" id="2883105"/>
    <lineage>
        <taxon>Bacteria</taxon>
        <taxon>Pseudomonadati</taxon>
        <taxon>Pseudomonadota</taxon>
        <taxon>Gammaproteobacteria</taxon>
        <taxon>Oceanospirillales</taxon>
        <taxon>Oceanospirillaceae</taxon>
        <taxon>Marinomonas</taxon>
    </lineage>
</organism>
<evidence type="ECO:0000256" key="1">
    <source>
        <dbReference type="SAM" id="SignalP"/>
    </source>
</evidence>
<accession>A0A9X1IMX4</accession>
<dbReference type="Proteomes" id="UP001139095">
    <property type="component" value="Unassembled WGS sequence"/>
</dbReference>
<proteinExistence type="predicted"/>
<keyword evidence="3" id="KW-1185">Reference proteome</keyword>
<dbReference type="InterPro" id="IPR018642">
    <property type="entry name" value="DUF2066"/>
</dbReference>
<comment type="caution">
    <text evidence="2">The sequence shown here is derived from an EMBL/GenBank/DDBJ whole genome shotgun (WGS) entry which is preliminary data.</text>
</comment>
<dbReference type="RefSeq" id="WP_226754521.1">
    <property type="nucleotide sequence ID" value="NZ_JAJATW010000013.1"/>
</dbReference>
<dbReference type="Pfam" id="PF09839">
    <property type="entry name" value="DUF2066"/>
    <property type="match status" value="1"/>
</dbReference>
<feature type="signal peptide" evidence="1">
    <location>
        <begin position="1"/>
        <end position="20"/>
    </location>
</feature>
<sequence length="360" mass="39192">MNCRIFLVFISVFFILPAQAVPVNGLYSADIDLPVTRPESQMLTQAFGLAAERVLIKVSGNQKAITGDVLRQAKKLAPNWVAQHSVTALSELLPQGDGFVTGKRTSVTFYQESIDRFLSQNNLPVWGNNRPSVLVWLASETNGVRRLSGSNAPSVLLNDFAVTASDVGIPIYAPLLDEVDQRNLAASDVWGLFEDNIRQASQRYQTDSIAAIKVNEYPGYVSGNLLVMLKNGESERVTLTGETTKAILDQASLSLASVFSSRYASVRSDTSTKSLTVQVAGIPTFQVLNKIQSYLESISVVRDVAVAVVEGQRVEFVVSIDGDKQKLFNSISLSRLLLSAPLNALDPDANRIVSYQYSGV</sequence>
<feature type="chain" id="PRO_5040991501" evidence="1">
    <location>
        <begin position="21"/>
        <end position="360"/>
    </location>
</feature>
<dbReference type="EMBL" id="JAJATW010000013">
    <property type="protein sequence ID" value="MCB5162168.1"/>
    <property type="molecule type" value="Genomic_DNA"/>
</dbReference>
<dbReference type="AlphaFoldDB" id="A0A9X1IMX4"/>
<protein>
    <submittedName>
        <fullName evidence="2">DUF2066 domain-containing protein</fullName>
    </submittedName>
</protein>
<evidence type="ECO:0000313" key="3">
    <source>
        <dbReference type="Proteomes" id="UP001139095"/>
    </source>
</evidence>
<evidence type="ECO:0000313" key="2">
    <source>
        <dbReference type="EMBL" id="MCB5162168.1"/>
    </source>
</evidence>
<gene>
    <name evidence="2" type="ORF">LG368_09670</name>
</gene>
<reference evidence="2" key="1">
    <citation type="submission" date="2021-10" db="EMBL/GenBank/DDBJ databases">
        <title>Marinomonas pontica sp. nov., isolated from the Black Sea.</title>
        <authorList>
            <person name="Zhao L.-H."/>
            <person name="Xue J.-H."/>
        </authorList>
    </citation>
    <scope>NUCLEOTIDE SEQUENCE</scope>
    <source>
        <strain evidence="2">E8</strain>
    </source>
</reference>
<keyword evidence="1" id="KW-0732">Signal</keyword>